<keyword evidence="1" id="KW-0067">ATP-binding</keyword>
<keyword evidence="1" id="KW-0347">Helicase</keyword>
<dbReference type="InterPro" id="IPR010285">
    <property type="entry name" value="DNA_helicase_pif1-like_DEAD"/>
</dbReference>
<feature type="domain" description="Replication factor A C-terminal" evidence="4">
    <location>
        <begin position="1174"/>
        <end position="1293"/>
    </location>
</feature>
<evidence type="ECO:0000313" key="6">
    <source>
        <dbReference type="EMBL" id="KAL3631345.1"/>
    </source>
</evidence>
<dbReference type="EMBL" id="JAVIJP010000032">
    <property type="protein sequence ID" value="KAL3631345.1"/>
    <property type="molecule type" value="Genomic_DNA"/>
</dbReference>
<dbReference type="GO" id="GO:0006310">
    <property type="term" value="P:DNA recombination"/>
    <property type="evidence" value="ECO:0007669"/>
    <property type="project" value="UniProtKB-KW"/>
</dbReference>
<dbReference type="GO" id="GO:0043139">
    <property type="term" value="F:5'-3' DNA helicase activity"/>
    <property type="evidence" value="ECO:0007669"/>
    <property type="project" value="UniProtKB-EC"/>
</dbReference>
<dbReference type="InterPro" id="IPR012340">
    <property type="entry name" value="NA-bd_OB-fold"/>
</dbReference>
<keyword evidence="1" id="KW-0227">DNA damage</keyword>
<reference evidence="7" key="1">
    <citation type="journal article" date="2024" name="IScience">
        <title>Strigolactones Initiate the Formation of Haustorium-like Structures in Castilleja.</title>
        <authorList>
            <person name="Buerger M."/>
            <person name="Peterson D."/>
            <person name="Chory J."/>
        </authorList>
    </citation>
    <scope>NUCLEOTIDE SEQUENCE [LARGE SCALE GENOMIC DNA]</scope>
</reference>
<dbReference type="InterPro" id="IPR013955">
    <property type="entry name" value="Rep_factor-A_C"/>
</dbReference>
<comment type="caution">
    <text evidence="6">The sequence shown here is derived from an EMBL/GenBank/DDBJ whole genome shotgun (WGS) entry which is preliminary data.</text>
</comment>
<dbReference type="PANTHER" id="PTHR45786">
    <property type="entry name" value="DNA BINDING PROTEIN-LIKE"/>
    <property type="match status" value="1"/>
</dbReference>
<keyword evidence="1" id="KW-0547">Nucleotide-binding</keyword>
<comment type="similarity">
    <text evidence="1">Belongs to the helicase family.</text>
</comment>
<protein>
    <recommendedName>
        <fullName evidence="1">ATP-dependent DNA helicase</fullName>
        <ecNumber evidence="1">5.6.2.3</ecNumber>
    </recommendedName>
</protein>
<dbReference type="GO" id="GO:0006281">
    <property type="term" value="P:DNA repair"/>
    <property type="evidence" value="ECO:0007669"/>
    <property type="project" value="UniProtKB-KW"/>
</dbReference>
<dbReference type="PANTHER" id="PTHR45786:SF77">
    <property type="entry name" value="HELITRON HELICASE-LIKE DOMAIN-CONTAINING PROTEIN-RELATED"/>
    <property type="match status" value="1"/>
</dbReference>
<sequence length="1355" mass="154580">MPRKRKFDCSIPEVGESSRTRKSRRVTASTNVVPVSALSTITYFDDGDCEYVCEYCSAFFWFAERIQRGSVHSRPQYTHCCKGGAVRLPYPLYPPAPMKSLFEDVSFMENIRAYNNMFSMTSFGARIDDEVNDGRGPYVFKVSGQVSHWIGSICPPPSEGPCFLQLYIHDTDNEVSNRLRFFGNSDRSPLSADVVRVLSDTLKSCNEYVRLFKSASDLCASSADCNFSVRLYNNVGDRRYDAPASGTLGGIVCGDDSNASNYDIIIHKKDGPPHRVSKLHPSYMPLQYPLLFPFAEPGWSPKMRLHSVLGARKKNITVNMYYSFYIHDRERMYSLLLNGGRLFQQYLVDAYTCIEQSRLDFVNANQDIFRSEYVAGLYDAVGRGDVTGHDIGKRVFLPASFTGGPRYMYKHYQDALAICRVHGNPQYFITFTCNVRWPEICRHVERIGGATTQNRPDIIARVFHIKVQQFLRFMKSDRTFGDIAAVIVTDLYTIEFQKRGLPHCHTLIWVTPPHKVREAADIDKYISAEIPDPLTDPALHKIVTELMMHGPCGLARPTSPCMRDSRCSKSFPKSFECNSRFDKDGYVHYKRRENMHHAIKSGVVLDNRYGADRVRFSISKSDRLTATDVDANLAPVNEVKNFVDGRYICPHEAAWRIMNFSIHERNPAVEVLAVHLEDMQNVRFKENLRLQAIINNPSFGRTTLTEWLKSNRRDESGLDLTYVTYPSRYWWCRTSISWIRRVRLQNPSIGRLAYVHPASGELFYLRILLSHQCGCKYFADIRTVSNVVHDTYRSACESLGLLGDDREWLTAFTESSSWATSYELRVLFVHLLLFCECHPLLNSDQLQIKSTRSEIIDATLPRSYLWRHFRIFQLHENMRLRSHANNASSNESSAEFATWLLQVGDGLLGGADINDPQNVRHIRIPEQYLIKEYLNQIIEARIITVVYLTPTTTTTRMACQQVRDIRERQKSGTIEIRVLRRWISKTKKEELCYQFGDANGDCIEAIADVKHAAHFDSVIRVQSCYKVSGYICVGPRTYMATVDHPASLVIGQKAKFEDVTNDNIPTAYFNFATYDIIKTRIRNPRLLTDYIGRVEKNELKSMTGGRQLRKTLLQDEMKREVEITVWPDQRHLIGEEVISGDIVAITSTKVTEYNGKLQLESTYLTTNIQSSRNFTCEAKITHIHENRSWYYVLCSKCSNKLYQQQDNDDLVFVCKDDDDILPIFRYCVNATITDATGSVDVVFFNESIQALLNVSCQDMVTNYGQPTNPRHVPQLLKSIIDTSRLLHLTVKNDGQIVVNNVANPDNVGSSNIHSPGTATEKSTFSPATPVPKLIGSKRQLLDTSDAGSHKKMKHT</sequence>
<name>A0ABD3CRI6_9LAMI</name>
<evidence type="ECO:0000256" key="1">
    <source>
        <dbReference type="RuleBase" id="RU363044"/>
    </source>
</evidence>
<keyword evidence="1" id="KW-0233">DNA recombination</keyword>
<keyword evidence="7" id="KW-1185">Reference proteome</keyword>
<dbReference type="Pfam" id="PF14214">
    <property type="entry name" value="Helitron_like_N"/>
    <property type="match status" value="1"/>
</dbReference>
<dbReference type="EC" id="5.6.2.3" evidence="1"/>
<proteinExistence type="inferred from homology"/>
<dbReference type="GO" id="GO:0016787">
    <property type="term" value="F:hydrolase activity"/>
    <property type="evidence" value="ECO:0007669"/>
    <property type="project" value="UniProtKB-KW"/>
</dbReference>
<accession>A0ABD3CRI6</accession>
<feature type="domain" description="DNA helicase Pif1-like DEAD-box helicase" evidence="3">
    <location>
        <begin position="849"/>
        <end position="907"/>
    </location>
</feature>
<feature type="region of interest" description="Disordered" evidence="2">
    <location>
        <begin position="1307"/>
        <end position="1331"/>
    </location>
</feature>
<dbReference type="SUPFAM" id="SSF50249">
    <property type="entry name" value="Nucleic acid-binding proteins"/>
    <property type="match status" value="2"/>
</dbReference>
<evidence type="ECO:0000313" key="7">
    <source>
        <dbReference type="Proteomes" id="UP001632038"/>
    </source>
</evidence>
<keyword evidence="1" id="KW-0234">DNA repair</keyword>
<comment type="cofactor">
    <cofactor evidence="1">
        <name>Mg(2+)</name>
        <dbReference type="ChEBI" id="CHEBI:18420"/>
    </cofactor>
</comment>
<gene>
    <name evidence="6" type="ORF">CASFOL_024329</name>
</gene>
<dbReference type="Pfam" id="PF08646">
    <property type="entry name" value="Rep_fac-A_C"/>
    <property type="match status" value="1"/>
</dbReference>
<organism evidence="6 7">
    <name type="scientific">Castilleja foliolosa</name>
    <dbReference type="NCBI Taxonomy" id="1961234"/>
    <lineage>
        <taxon>Eukaryota</taxon>
        <taxon>Viridiplantae</taxon>
        <taxon>Streptophyta</taxon>
        <taxon>Embryophyta</taxon>
        <taxon>Tracheophyta</taxon>
        <taxon>Spermatophyta</taxon>
        <taxon>Magnoliopsida</taxon>
        <taxon>eudicotyledons</taxon>
        <taxon>Gunneridae</taxon>
        <taxon>Pentapetalae</taxon>
        <taxon>asterids</taxon>
        <taxon>lamiids</taxon>
        <taxon>Lamiales</taxon>
        <taxon>Orobanchaceae</taxon>
        <taxon>Pedicularideae</taxon>
        <taxon>Castillejinae</taxon>
        <taxon>Castilleja</taxon>
    </lineage>
</organism>
<feature type="domain" description="Helitron helicase-like" evidence="5">
    <location>
        <begin position="321"/>
        <end position="508"/>
    </location>
</feature>
<dbReference type="Pfam" id="PF05970">
    <property type="entry name" value="PIF1"/>
    <property type="match status" value="1"/>
</dbReference>
<feature type="compositionally biased region" description="Polar residues" evidence="2">
    <location>
        <begin position="1307"/>
        <end position="1326"/>
    </location>
</feature>
<dbReference type="GO" id="GO:0005524">
    <property type="term" value="F:ATP binding"/>
    <property type="evidence" value="ECO:0007669"/>
    <property type="project" value="UniProtKB-KW"/>
</dbReference>
<comment type="catalytic activity">
    <reaction evidence="1">
        <text>ATP + H2O = ADP + phosphate + H(+)</text>
        <dbReference type="Rhea" id="RHEA:13065"/>
        <dbReference type="ChEBI" id="CHEBI:15377"/>
        <dbReference type="ChEBI" id="CHEBI:15378"/>
        <dbReference type="ChEBI" id="CHEBI:30616"/>
        <dbReference type="ChEBI" id="CHEBI:43474"/>
        <dbReference type="ChEBI" id="CHEBI:456216"/>
        <dbReference type="EC" id="5.6.2.3"/>
    </reaction>
</comment>
<evidence type="ECO:0000259" key="4">
    <source>
        <dbReference type="Pfam" id="PF08646"/>
    </source>
</evidence>
<feature type="region of interest" description="Disordered" evidence="2">
    <location>
        <begin position="1"/>
        <end position="25"/>
    </location>
</feature>
<evidence type="ECO:0000256" key="2">
    <source>
        <dbReference type="SAM" id="MobiDB-lite"/>
    </source>
</evidence>
<dbReference type="Gene3D" id="2.40.50.140">
    <property type="entry name" value="Nucleic acid-binding proteins"/>
    <property type="match status" value="1"/>
</dbReference>
<keyword evidence="1" id="KW-0378">Hydrolase</keyword>
<evidence type="ECO:0000259" key="5">
    <source>
        <dbReference type="Pfam" id="PF14214"/>
    </source>
</evidence>
<dbReference type="InterPro" id="IPR025476">
    <property type="entry name" value="Helitron_helicase-like"/>
</dbReference>
<evidence type="ECO:0000259" key="3">
    <source>
        <dbReference type="Pfam" id="PF05970"/>
    </source>
</evidence>
<dbReference type="Proteomes" id="UP001632038">
    <property type="component" value="Unassembled WGS sequence"/>
</dbReference>